<feature type="domain" description="Chitin-binding type-2" evidence="5">
    <location>
        <begin position="1628"/>
        <end position="1687"/>
    </location>
</feature>
<feature type="domain" description="Chitin-binding type-2" evidence="5">
    <location>
        <begin position="893"/>
        <end position="952"/>
    </location>
</feature>
<evidence type="ECO:0000256" key="2">
    <source>
        <dbReference type="ARBA" id="ARBA00022737"/>
    </source>
</evidence>
<keyword evidence="4" id="KW-0862">Zinc</keyword>
<feature type="domain" description="Chitin-binding type-2" evidence="5">
    <location>
        <begin position="1334"/>
        <end position="1393"/>
    </location>
</feature>
<feature type="domain" description="Chitin-binding type-2" evidence="5">
    <location>
        <begin position="1480"/>
        <end position="1540"/>
    </location>
</feature>
<feature type="domain" description="Chitin-binding type-2" evidence="5">
    <location>
        <begin position="2803"/>
        <end position="2863"/>
    </location>
</feature>
<feature type="domain" description="Chitin-binding type-2" evidence="5">
    <location>
        <begin position="1775"/>
        <end position="1834"/>
    </location>
</feature>
<evidence type="ECO:0000313" key="6">
    <source>
        <dbReference type="EMBL" id="KAL3884667.1"/>
    </source>
</evidence>
<feature type="domain" description="Chitin-binding type-2" evidence="5">
    <location>
        <begin position="2069"/>
        <end position="2128"/>
    </location>
</feature>
<feature type="domain" description="Chitin-binding type-2" evidence="5">
    <location>
        <begin position="452"/>
        <end position="511"/>
    </location>
</feature>
<feature type="domain" description="Chitin-binding type-2" evidence="5">
    <location>
        <begin position="1187"/>
        <end position="1246"/>
    </location>
</feature>
<keyword evidence="3" id="KW-0863">Zinc-finger</keyword>
<protein>
    <recommendedName>
        <fullName evidence="5">Chitin-binding type-2 domain-containing protein</fullName>
    </recommendedName>
</protein>
<gene>
    <name evidence="6" type="ORF">ACJMK2_024785</name>
</gene>
<feature type="domain" description="Chitin-binding type-2" evidence="5">
    <location>
        <begin position="1039"/>
        <end position="1099"/>
    </location>
</feature>
<feature type="domain" description="Chitin-binding type-2" evidence="5">
    <location>
        <begin position="1921"/>
        <end position="1981"/>
    </location>
</feature>
<feature type="domain" description="Chitin-binding type-2" evidence="5">
    <location>
        <begin position="2510"/>
        <end position="2569"/>
    </location>
</feature>
<name>A0ABD3XEW9_SINWO</name>
<dbReference type="SMART" id="SM00438">
    <property type="entry name" value="ZnF_NFX"/>
    <property type="match status" value="7"/>
</dbReference>
<evidence type="ECO:0000256" key="1">
    <source>
        <dbReference type="ARBA" id="ARBA00022723"/>
    </source>
</evidence>
<reference evidence="6 7" key="1">
    <citation type="submission" date="2024-11" db="EMBL/GenBank/DDBJ databases">
        <title>Chromosome-level genome assembly of the freshwater bivalve Anodonta woodiana.</title>
        <authorList>
            <person name="Chen X."/>
        </authorList>
    </citation>
    <scope>NUCLEOTIDE SEQUENCE [LARGE SCALE GENOMIC DNA]</scope>
    <source>
        <strain evidence="6">MN2024</strain>
        <tissue evidence="6">Gills</tissue>
    </source>
</reference>
<accession>A0ABD3XEW9</accession>
<keyword evidence="1" id="KW-0479">Metal-binding</keyword>
<feature type="domain" description="Chitin-binding type-2" evidence="5">
    <location>
        <begin position="2951"/>
        <end position="3010"/>
    </location>
</feature>
<dbReference type="SMART" id="SM00494">
    <property type="entry name" value="ChtBD2"/>
    <property type="match status" value="21"/>
</dbReference>
<dbReference type="InterPro" id="IPR000967">
    <property type="entry name" value="Znf_NFX1"/>
</dbReference>
<evidence type="ECO:0000256" key="4">
    <source>
        <dbReference type="ARBA" id="ARBA00022833"/>
    </source>
</evidence>
<dbReference type="EMBL" id="JBJQND010000002">
    <property type="protein sequence ID" value="KAL3884667.1"/>
    <property type="molecule type" value="Genomic_DNA"/>
</dbReference>
<feature type="domain" description="Chitin-binding type-2" evidence="5">
    <location>
        <begin position="746"/>
        <end position="805"/>
    </location>
</feature>
<keyword evidence="2" id="KW-0677">Repeat</keyword>
<feature type="domain" description="Chitin-binding type-2" evidence="5">
    <location>
        <begin position="305"/>
        <end position="364"/>
    </location>
</feature>
<keyword evidence="7" id="KW-1185">Reference proteome</keyword>
<dbReference type="PROSITE" id="PS50940">
    <property type="entry name" value="CHIT_BIND_II"/>
    <property type="match status" value="21"/>
</dbReference>
<feature type="domain" description="Chitin-binding type-2" evidence="5">
    <location>
        <begin position="2216"/>
        <end position="2275"/>
    </location>
</feature>
<dbReference type="Proteomes" id="UP001634394">
    <property type="component" value="Unassembled WGS sequence"/>
</dbReference>
<organism evidence="6 7">
    <name type="scientific">Sinanodonta woodiana</name>
    <name type="common">Chinese pond mussel</name>
    <name type="synonym">Anodonta woodiana</name>
    <dbReference type="NCBI Taxonomy" id="1069815"/>
    <lineage>
        <taxon>Eukaryota</taxon>
        <taxon>Metazoa</taxon>
        <taxon>Spiralia</taxon>
        <taxon>Lophotrochozoa</taxon>
        <taxon>Mollusca</taxon>
        <taxon>Bivalvia</taxon>
        <taxon>Autobranchia</taxon>
        <taxon>Heteroconchia</taxon>
        <taxon>Palaeoheterodonta</taxon>
        <taxon>Unionida</taxon>
        <taxon>Unionoidea</taxon>
        <taxon>Unionidae</taxon>
        <taxon>Unioninae</taxon>
        <taxon>Sinanodonta</taxon>
    </lineage>
</organism>
<evidence type="ECO:0000259" key="5">
    <source>
        <dbReference type="PROSITE" id="PS50940"/>
    </source>
</evidence>
<evidence type="ECO:0000313" key="7">
    <source>
        <dbReference type="Proteomes" id="UP001634394"/>
    </source>
</evidence>
<feature type="domain" description="Chitin-binding type-2" evidence="5">
    <location>
        <begin position="2657"/>
        <end position="2716"/>
    </location>
</feature>
<sequence>MKLSFTSVDVPDYCTSNPTAVVAVEDDCAQFFNCSDPNSRNGTAMECKYPDLFSRLTMHCEVFTNTSCDSRMEPQAPCEYQQNVCNGKDPTCSPCPDNHSSCVGQPDGSNPFIGREWSDDFVTCFQNRTMETKKCAVGYFHPVLRKCQDKVTQGTIPDYCKAHPTAVFESDTNCAKYYNCSDVKSRIGGNPVECKYPDLFSTKTNQCENFTLVKCENRTEPQAPCQYDQILCHSTNSSCLPCPERLPSCIGLPDGANRFVGREWKSEYVTCYMNRTMEISQCSKGEYFHPKERKCKTPVIKVDVPDFCAANPTSIVPSEDNCAQYYNCTHPRIQQGDALECHYPDLFSRQTLQCQNFTNTSCDNRTEPQAPCEYDENQCKTTNSSCNPCSTRFSSCVGLPDGANVFLGREWKSDYTVCFKNRTMDQTKCPNGQYFHPKDRKCQTKVQTVDVPDYCTSNPTAVVADEDDCAQFFNCSDPNSRNGTAMECKYPDLFSRLTMHCEVFTNTSCDSRMEPQAPCEYQQNVCNGKDPTCSPCPDNHSSCVGQPDGSNPFIGREWSDDFVTCFQNRTMETKKCAVGYFHPVLRKCQDKVTQGTIPDYCKAHPTAVFESDTNCAKYYNCSDVKSRIGGNSVECKYPDLFSTKTNQCENFTLVKCENRTEPQAPCQYDQNLCHSTNSSCLPCPERLPSCIGLPDGANRFVGREWKSEYVTCYMNRTMEISQCSKGEYFHPKERKCKTPVIKVDVPDFCAANPTSIVPSEDNCAQYYNCTHPRIQQGDALECHYPDLFSRQTLQCQNFTNTSCDNRTEPQAPCEYDENQCKTTNSSCNPCSTRFSSCVGLPDGANVFLGREWKSDYTVCFKNRTMDQTKCPNGQYFHPKDRKCQTKVQTVDVPDYCTSNPTAVVADEDDCAQFFNCSDPNSRNGTAMECKYPDLFSRLTMHCEVFTNTSCDSRMEPQAPCEYQQNVCNGKDPTCSPCPDNHSSCVGQPDGSNPFIGREWSDDFVTCFQNRTMETKKCAVGYFHPVLRKCQDKVTQGTIPDYCKAHPTAVFESDTNCAKYYNCSDVKSRIGGNSVECKYPDLFSTKTNQCENFTLVKCENRTEPQAPCQYDQNLCHSTNSSCLPCPERLPSCIGLPDGANRFVGREWKSEYVTCYMNRTMEISQCSKGEYFHPKERKCKTPVIKVDVPDFCAANPTSIVPSEDNCAQYYNCTHPRIQQGDALECHYPDLFSRQTLQCQNFTNTSCDNRTEPQAPCEYDENQCKTTNSSCNPCSTRFSSCVGLPDGANVFLGREWKSDYTVCFKNRTMDQTKCPNGQYFHPKDRKCQTKVQTVDVPDYCTSNPTAVVADEDDCAQFFNCSDPNSRNGTAMECKYPDLFSRLTMHCEVFTNTSCDSRMEPQAPCEYQQNVCNGKDPTCSPCPDNHSSCVGQPDGSNPFIGREWSDDFVTCFQNRTMETKKCAVGYFHPVLRKCQDKVTQGTIPDYCKAHPTAVFESDTNCAKYYNCSDVKSRIGGNSVECKYPDLFSTKTNQCENFTLVKCENRTEPQAPCQYDQNLCHSTNSSCLPCPERLPSCIGLPDGANRFVGREWKSEYVTCYMNRTMEISQCSKGEYFHPKERKCKTPVIKVDVPDFCAANPTSIVPSEDNCAQYYNCTHPRIQQGDALECHYPDLFSRQTLQCQNFTNTSCDNRTEPQAPCEYDENRCKTTNSSCNPCSTRFSSCVGLPDGANVFLGREWKSDYTVCFKNRTMDQTKCPNGQYFHPKDRKCQTKVQTVDVPDYCTSNPTAVVADEDDCAQFFNCSDHNSRNGTAMECKYPDLFSRLTMHCEVFTNTSCDSRMEPQAPCEYQQNVCNGKDPTCSSCPDNHSSCVGQPDGSNPFIGREWSDDFVTCFQNRTMETKKCAVGYFHPVLRKCQDKVTQGTIPDYCKAHPTAVFESDTNCAKYYNCSDVKSRIGGNPVECKYPDLFSTKTNQCENFTLVKCENRTEPQAPCQYDQNLCHSTNSSCLPCPERLPSCIGLPDGANRFVGREWKSEYVTCYMNRTMEISQCSKGEYFHPKERKCKTPVIKVDIPDFCAANPTSIVPSEDNCAQYYNCTHPRIQQGDALECHYPDLFSRQTLQCQNFTNTSCDNRTEPQAPCEYDENQCKTTNSSCNPCSTRFSSCVGLPDGANVFLGREWKSDYTVCFKNRTMDQTKCPNGQYFHPKDRKCQTKVQTVDVPDYCTSNPTAVVADEDDCAQFFNCSDHNSRNGTAMECKYPDLFSRLTMHCEVFTNTSCDSRMEPQAPCEYQQNVCNGKDPTCSPCPDNHSSCVGQPDGSNPFIGREWSDDFVTCFQNRTMETKKCAVGYFHPVLRKCQDKVTQGTIPDYCKAHPTAVFESDTNCAKYYNCSGVKSRIGGNPVECKYPDLFSTKTNQCENFTLVKCENRTEPQAPCQYDQNLCHSTNSSCLPCPERLPSCIGLPDGANRFVGREWKSEYVTCYMNRTMEISQCSKGEYFHPKERKCKTSVIKVDVPDFCAANPTSIVPSEDNCAQYYNCTHPRIQQGDALECHYPDLFSRQTLQCQNFTNTSCDNRTEPQAPCEYDENRCKTTNSSCNPCSTRFSSCVGLPDGANVFLGREWKSDYTVCFKNRTMDQTKCPNGQYFHPKDRKCQTKVQTVDVPDYCTSNPTAVVADEDDCAQFFNCSDHNSRNGTAMECKYPDLFSRLTMHCEVFTNTSCDSRMEPQAPCEYQQNVCNGKDPTCSPCPDNHSSCVGQPDGSNPFIGREWSDDFVTCFQNRTMETKKCAVGYFHPVLRKCQDKVTQGTIPGYCKVHPKAVFESDTNCAKYYNCSDVKSRIGGNPVECNYPDLFSTKTNQCENFTLVKCENRTEPQAPCQYDQNLCHSTNSSCLPCPERLPSCIGLPDGANRFVGREWKSEYVTCYMNRTMEISQCSKGEYFHPKERKCKTSVIKVDVPDFCAANPTSIVPSEDNCAQYYNCTHPRIQQGDALECHYPDLFSRQTLLCQNFTNTSCDNRTEPQAPCEYDENQCKTTNSSCNPCSTRFSSCVGLPDGANVFLGREWKSDYTVCFKNRTMDQTKCPNGQYFHPKDRKCQTKVQTGKLEAIT</sequence>
<proteinExistence type="predicted"/>
<comment type="caution">
    <text evidence="6">The sequence shown here is derived from an EMBL/GenBank/DDBJ whole genome shotgun (WGS) entry which is preliminary data.</text>
</comment>
<feature type="domain" description="Chitin-binding type-2" evidence="5">
    <location>
        <begin position="598"/>
        <end position="658"/>
    </location>
</feature>
<dbReference type="GO" id="GO:0008270">
    <property type="term" value="F:zinc ion binding"/>
    <property type="evidence" value="ECO:0007669"/>
    <property type="project" value="UniProtKB-KW"/>
</dbReference>
<dbReference type="InterPro" id="IPR002557">
    <property type="entry name" value="Chitin-bd_dom"/>
</dbReference>
<feature type="domain" description="Chitin-binding type-2" evidence="5">
    <location>
        <begin position="157"/>
        <end position="217"/>
    </location>
</feature>
<feature type="domain" description="Chitin-binding type-2" evidence="5">
    <location>
        <begin position="2362"/>
        <end position="2422"/>
    </location>
</feature>
<evidence type="ECO:0000256" key="3">
    <source>
        <dbReference type="ARBA" id="ARBA00022771"/>
    </source>
</evidence>
<feature type="domain" description="Chitin-binding type-2" evidence="5">
    <location>
        <begin position="11"/>
        <end position="70"/>
    </location>
</feature>